<name>A0A1X9IAP7_9CAUD</name>
<evidence type="ECO:0000313" key="2">
    <source>
        <dbReference type="Proteomes" id="UP000223047"/>
    </source>
</evidence>
<dbReference type="EMBL" id="KX241618">
    <property type="protein sequence ID" value="ANT45250.1"/>
    <property type="molecule type" value="Genomic_DNA"/>
</dbReference>
<sequence length="132" mass="14449">MAAFSCNICGRGFDFGDCSCDSIPDKESTNMTANTLPEKEALARAFVRILRETLGDEDYAKVVALNAAELNPDVCASGDFCDSNMVMDAAFKEFGVDPLEYGYTEEDGMSQEVCDLWNSAWDRGKELMQAGI</sequence>
<accession>A0A1X9IAP7</accession>
<reference evidence="1 2" key="1">
    <citation type="submission" date="2016-05" db="EMBL/GenBank/DDBJ databases">
        <title>A Novel Xanthomonas Oryzae pv. Oryzae Phage Xoo-sp2 as Possible Biocontrol Agent in Plant.</title>
        <authorList>
            <person name="Dong Z."/>
            <person name="Liu J."/>
            <person name="Peng D."/>
        </authorList>
    </citation>
    <scope>NUCLEOTIDE SEQUENCE [LARGE SCALE GENOMIC DNA]</scope>
</reference>
<proteinExistence type="predicted"/>
<keyword evidence="2" id="KW-1185">Reference proteome</keyword>
<dbReference type="Proteomes" id="UP000223047">
    <property type="component" value="Segment"/>
</dbReference>
<organism evidence="1 2">
    <name type="scientific">Xanthomonas phage Xoo-sp2</name>
    <dbReference type="NCBI Taxonomy" id="1852622"/>
    <lineage>
        <taxon>Viruses</taxon>
        <taxon>Duplodnaviria</taxon>
        <taxon>Heunggongvirae</taxon>
        <taxon>Uroviricota</taxon>
        <taxon>Caudoviricetes</taxon>
        <taxon>Mesyanzhinovviridae</taxon>
        <taxon>Bradleyvirinae</taxon>
        <taxon>Xooduovirus</taxon>
        <taxon>Xooduovirus Xoosp2</taxon>
    </lineage>
</organism>
<evidence type="ECO:0000313" key="1">
    <source>
        <dbReference type="EMBL" id="ANT45250.1"/>
    </source>
</evidence>
<protein>
    <submittedName>
        <fullName evidence="1">Uncharacterized protein</fullName>
    </submittedName>
</protein>
<gene>
    <name evidence="1" type="ORF">Xoosp2_28</name>
</gene>